<dbReference type="SUPFAM" id="SSF51556">
    <property type="entry name" value="Metallo-dependent hydrolases"/>
    <property type="match status" value="1"/>
</dbReference>
<evidence type="ECO:0000256" key="1">
    <source>
        <dbReference type="ARBA" id="ARBA00023239"/>
    </source>
</evidence>
<feature type="domain" description="Amidohydrolase-related" evidence="2">
    <location>
        <begin position="71"/>
        <end position="270"/>
    </location>
</feature>
<dbReference type="GO" id="GO:0016787">
    <property type="term" value="F:hydrolase activity"/>
    <property type="evidence" value="ECO:0007669"/>
    <property type="project" value="InterPro"/>
</dbReference>
<dbReference type="Proteomes" id="UP000772181">
    <property type="component" value="Unassembled WGS sequence"/>
</dbReference>
<dbReference type="PANTHER" id="PTHR21240">
    <property type="entry name" value="2-AMINO-3-CARBOXYLMUCONATE-6-SEMIALDEHYDE DECARBOXYLASE"/>
    <property type="match status" value="1"/>
</dbReference>
<dbReference type="GO" id="GO:0016831">
    <property type="term" value="F:carboxy-lyase activity"/>
    <property type="evidence" value="ECO:0007669"/>
    <property type="project" value="InterPro"/>
</dbReference>
<name>A0A933LRC6_UNCTE</name>
<dbReference type="Gene3D" id="3.20.20.140">
    <property type="entry name" value="Metal-dependent hydrolases"/>
    <property type="match status" value="1"/>
</dbReference>
<gene>
    <name evidence="3" type="ORF">HY730_09600</name>
</gene>
<dbReference type="InterPro" id="IPR032466">
    <property type="entry name" value="Metal_Hydrolase"/>
</dbReference>
<dbReference type="InterPro" id="IPR032465">
    <property type="entry name" value="ACMSD"/>
</dbReference>
<accession>A0A933LRC6</accession>
<dbReference type="InterPro" id="IPR006680">
    <property type="entry name" value="Amidohydro-rel"/>
</dbReference>
<evidence type="ECO:0000313" key="4">
    <source>
        <dbReference type="Proteomes" id="UP000772181"/>
    </source>
</evidence>
<sequence>MFATYEWKIGFQSTFKPFGNPEIAAKKLGLNSFEELLKEADDCGYEKVIISALKQWSIVNSNWVVNIDIDMVKDFVNRGKGKIVGAVGYNPLRIEDSLKELDKAIKDYGFKYIYVHPQGFGLPPNDRRYYPAFVKALEYDIPIGFQTGHSAESMPSDPGRPIYFDEIAIQWPSVKFVLSHTGYPWVDEWIDMVWKHPNVYGDISAYPPRALPEKEKILQFIDSWKGQDKTMFGSNSLGMKACKEQFMELSLKEETKRKVLRDNAVKLFKL</sequence>
<evidence type="ECO:0000313" key="3">
    <source>
        <dbReference type="EMBL" id="MBI4596609.1"/>
    </source>
</evidence>
<comment type="caution">
    <text evidence="3">The sequence shown here is derived from an EMBL/GenBank/DDBJ whole genome shotgun (WGS) entry which is preliminary data.</text>
</comment>
<evidence type="ECO:0000259" key="2">
    <source>
        <dbReference type="Pfam" id="PF04909"/>
    </source>
</evidence>
<dbReference type="Pfam" id="PF04909">
    <property type="entry name" value="Amidohydro_2"/>
    <property type="match status" value="1"/>
</dbReference>
<proteinExistence type="predicted"/>
<dbReference type="AlphaFoldDB" id="A0A933LRC6"/>
<reference evidence="3" key="1">
    <citation type="submission" date="2020-07" db="EMBL/GenBank/DDBJ databases">
        <title>Huge and variable diversity of episymbiotic CPR bacteria and DPANN archaea in groundwater ecosystems.</title>
        <authorList>
            <person name="He C.Y."/>
            <person name="Keren R."/>
            <person name="Whittaker M."/>
            <person name="Farag I.F."/>
            <person name="Doudna J."/>
            <person name="Cate J.H.D."/>
            <person name="Banfield J.F."/>
        </authorList>
    </citation>
    <scope>NUCLEOTIDE SEQUENCE</scope>
    <source>
        <strain evidence="3">NC_groundwater_1482_Ag_S-0.65um_47_24</strain>
    </source>
</reference>
<organism evidence="3 4">
    <name type="scientific">Tectimicrobiota bacterium</name>
    <dbReference type="NCBI Taxonomy" id="2528274"/>
    <lineage>
        <taxon>Bacteria</taxon>
        <taxon>Pseudomonadati</taxon>
        <taxon>Nitrospinota/Tectimicrobiota group</taxon>
        <taxon>Candidatus Tectimicrobiota</taxon>
    </lineage>
</organism>
<keyword evidence="1" id="KW-0456">Lyase</keyword>
<dbReference type="EMBL" id="JACQWF010000415">
    <property type="protein sequence ID" value="MBI4596609.1"/>
    <property type="molecule type" value="Genomic_DNA"/>
</dbReference>
<dbReference type="PANTHER" id="PTHR21240:SF19">
    <property type="entry name" value="CATALYTIC_ HYDROLASE"/>
    <property type="match status" value="1"/>
</dbReference>
<protein>
    <submittedName>
        <fullName evidence="3">Amidohydrolase</fullName>
    </submittedName>
</protein>